<evidence type="ECO:0000256" key="1">
    <source>
        <dbReference type="SAM" id="Coils"/>
    </source>
</evidence>
<feature type="coiled-coil region" evidence="1">
    <location>
        <begin position="309"/>
        <end position="336"/>
    </location>
</feature>
<sequence length="539" mass="63381">MLKQINCEIFREKGIIFHEGLNVVLGDNLGSNSIGKSTLLMIIDFVFGGNTYITHNKDVVTRLGHHEFFYHFEFNKIDFYFSRGTLNPDKVFTCDTTFRKINPIDLEEYYKFLQINYGFQSEKLTFRAAVSPFSRVWGKNNYDVKRPLHAHHSEAYLETVNKLIKMFNEYHKIEIQDTELKRANEEKKIFKKASDLEYIPKITKTKYQKNLKQIEEIKKEIAKLAMSPYSPFINVSDIISDELIELRERKRILLSEREHLKSRLIRSNKGFSKTISVEFENLLEFFPQVNIQKLDEIERFHNGISNILSVELEQAKKNLRQRIDVLDNEIAEINNKMEKLLNPEQKPNIFIDNLLDASVKLKNLEIENNYYIKSNKINANVDTLKESLNKLKESIIENISKNINSKLVEINEHIYMGQRMAPELLLKSKDYEYQFFDNTGTGKAYANLIIFDIAIFQLTELPIITHDSFLFKNIEQPAMEKILNLYDSNNKKQVFIAIDSIHIFSEETQLLLQKKKVIQLDNSKLLFTLDWRNMRTDDN</sequence>
<dbReference type="Gene3D" id="3.40.50.300">
    <property type="entry name" value="P-loop containing nucleotide triphosphate hydrolases"/>
    <property type="match status" value="1"/>
</dbReference>
<dbReference type="InterPro" id="IPR027417">
    <property type="entry name" value="P-loop_NTPase"/>
</dbReference>
<protein>
    <submittedName>
        <fullName evidence="3">ElaB/YqjD/DUF883 family membrane-anchored ribosome-binding protein/chaperonin cofactor prefoldin</fullName>
    </submittedName>
</protein>
<keyword evidence="4" id="KW-1185">Reference proteome</keyword>
<dbReference type="InterPro" id="IPR018760">
    <property type="entry name" value="DUF2326"/>
</dbReference>
<dbReference type="Proteomes" id="UP001519273">
    <property type="component" value="Unassembled WGS sequence"/>
</dbReference>
<dbReference type="EMBL" id="JAGGKP010000009">
    <property type="protein sequence ID" value="MBP1937975.1"/>
    <property type="molecule type" value="Genomic_DNA"/>
</dbReference>
<proteinExistence type="predicted"/>
<organism evidence="3 4">
    <name type="scientific">Paenibacillus sediminis</name>
    <dbReference type="NCBI Taxonomy" id="664909"/>
    <lineage>
        <taxon>Bacteria</taxon>
        <taxon>Bacillati</taxon>
        <taxon>Bacillota</taxon>
        <taxon>Bacilli</taxon>
        <taxon>Bacillales</taxon>
        <taxon>Paenibacillaceae</taxon>
        <taxon>Paenibacillus</taxon>
    </lineage>
</organism>
<reference evidence="3 4" key="1">
    <citation type="submission" date="2021-03" db="EMBL/GenBank/DDBJ databases">
        <title>Genomic Encyclopedia of Type Strains, Phase IV (KMG-IV): sequencing the most valuable type-strain genomes for metagenomic binning, comparative biology and taxonomic classification.</title>
        <authorList>
            <person name="Goeker M."/>
        </authorList>
    </citation>
    <scope>NUCLEOTIDE SEQUENCE [LARGE SCALE GENOMIC DNA]</scope>
    <source>
        <strain evidence="3 4">DSM 23491</strain>
    </source>
</reference>
<evidence type="ECO:0000259" key="2">
    <source>
        <dbReference type="Pfam" id="PF10088"/>
    </source>
</evidence>
<dbReference type="Pfam" id="PF10088">
    <property type="entry name" value="DUF2326"/>
    <property type="match status" value="1"/>
</dbReference>
<evidence type="ECO:0000313" key="4">
    <source>
        <dbReference type="Proteomes" id="UP001519273"/>
    </source>
</evidence>
<keyword evidence="1" id="KW-0175">Coiled coil</keyword>
<dbReference type="RefSeq" id="WP_209851608.1">
    <property type="nucleotide sequence ID" value="NZ_CBCRVE010000010.1"/>
</dbReference>
<accession>A0ABS4H7D2</accession>
<name>A0ABS4H7D2_9BACL</name>
<comment type="caution">
    <text evidence="3">The sequence shown here is derived from an EMBL/GenBank/DDBJ whole genome shotgun (WGS) entry which is preliminary data.</text>
</comment>
<evidence type="ECO:0000313" key="3">
    <source>
        <dbReference type="EMBL" id="MBP1937975.1"/>
    </source>
</evidence>
<feature type="coiled-coil region" evidence="1">
    <location>
        <begin position="173"/>
        <end position="263"/>
    </location>
</feature>
<gene>
    <name evidence="3" type="ORF">J2Z20_002892</name>
</gene>
<feature type="domain" description="DUF2326" evidence="2">
    <location>
        <begin position="421"/>
        <end position="523"/>
    </location>
</feature>